<dbReference type="InterPro" id="IPR001088">
    <property type="entry name" value="Glyco_hydro_4"/>
</dbReference>
<dbReference type="Proteomes" id="UP000295621">
    <property type="component" value="Unassembled WGS sequence"/>
</dbReference>
<dbReference type="SUPFAM" id="SSF51735">
    <property type="entry name" value="NAD(P)-binding Rossmann-fold domains"/>
    <property type="match status" value="1"/>
</dbReference>
<dbReference type="PANTHER" id="PTHR32092:SF5">
    <property type="entry name" value="6-PHOSPHO-BETA-GLUCOSIDASE"/>
    <property type="match status" value="1"/>
</dbReference>
<dbReference type="OrthoDB" id="9767022at2"/>
<evidence type="ECO:0000256" key="2">
    <source>
        <dbReference type="ARBA" id="ARBA00022723"/>
    </source>
</evidence>
<dbReference type="InterPro" id="IPR019802">
    <property type="entry name" value="GlycHydrolase_4_CS"/>
</dbReference>
<dbReference type="Pfam" id="PF02056">
    <property type="entry name" value="Glyco_hydro_4"/>
    <property type="match status" value="1"/>
</dbReference>
<sequence length="449" mass="46719">MRLTILGGGGFRVPLVFRALAGAESGVDTVVLHDTDAKRVRAVRAVLEESGGSGGAGPELVVESDLAAAVRGTDFVFSAIRVGGLAGRSCDERTALGEGVMGQETTGAGGVLYGLRTVPVALRIASTIAAEAPDAWVINFTNPAGMVTEAMSSVLGDRVIGICDSPVGLFRRVARALDVPMSDAWFDYAGLNHLGWLRRVLVGGRDVLPRLLASDDALGSFEEGKLFGAPWLRTLGTIPNEYLYYYYFTRDAIASAQAAPATRGEFLLEQQSAFYAPPSPAPTGEGAAARWDAVRREREATYMAESREAAGVGSRDSADLDGGGYDRVALALMRAIAADERATLVLNVRNRSALPGLDADAVVEVPCIVGRNGAHPLAAGALDPAAAALVASVKATERATIAAARSGSRRAAVAALASHPLVDSVTTAGRLVEAELAALPELRSVLTQP</sequence>
<feature type="binding site" evidence="7">
    <location>
        <position position="88"/>
    </location>
    <ligand>
        <name>substrate</name>
    </ligand>
</feature>
<dbReference type="GO" id="GO:0046872">
    <property type="term" value="F:metal ion binding"/>
    <property type="evidence" value="ECO:0007669"/>
    <property type="project" value="UniProtKB-KW"/>
</dbReference>
<dbReference type="SUPFAM" id="SSF56327">
    <property type="entry name" value="LDH C-terminal domain-like"/>
    <property type="match status" value="1"/>
</dbReference>
<keyword evidence="8" id="KW-0533">Nickel</keyword>
<organism evidence="12 13">
    <name type="scientific">Jiangella ureilytica</name>
    <dbReference type="NCBI Taxonomy" id="2530374"/>
    <lineage>
        <taxon>Bacteria</taxon>
        <taxon>Bacillati</taxon>
        <taxon>Actinomycetota</taxon>
        <taxon>Actinomycetes</taxon>
        <taxon>Jiangellales</taxon>
        <taxon>Jiangellaceae</taxon>
        <taxon>Jiangella</taxon>
    </lineage>
</organism>
<name>A0A4R4RDT9_9ACTN</name>
<dbReference type="Pfam" id="PF11975">
    <property type="entry name" value="Glyco_hydro_4C"/>
    <property type="match status" value="1"/>
</dbReference>
<evidence type="ECO:0000256" key="9">
    <source>
        <dbReference type="PIRSR" id="PIRSR601088-4"/>
    </source>
</evidence>
<comment type="similarity">
    <text evidence="1 10">Belongs to the glycosyl hydrolase 4 family.</text>
</comment>
<evidence type="ECO:0000256" key="1">
    <source>
        <dbReference type="ARBA" id="ARBA00010141"/>
    </source>
</evidence>
<comment type="cofactor">
    <cofactor evidence="10">
        <name>NAD(+)</name>
        <dbReference type="ChEBI" id="CHEBI:57540"/>
    </cofactor>
    <text evidence="10">Binds 1 NAD(+) per subunit.</text>
</comment>
<dbReference type="PROSITE" id="PS01324">
    <property type="entry name" value="GLYCOSYL_HYDROL_F4"/>
    <property type="match status" value="1"/>
</dbReference>
<dbReference type="Gene3D" id="3.90.110.10">
    <property type="entry name" value="Lactate dehydrogenase/glycoside hydrolase, family 4, C-terminal"/>
    <property type="match status" value="1"/>
</dbReference>
<dbReference type="InterPro" id="IPR015955">
    <property type="entry name" value="Lactate_DH/Glyco_Ohase_4_C"/>
</dbReference>
<evidence type="ECO:0000256" key="4">
    <source>
        <dbReference type="ARBA" id="ARBA00023027"/>
    </source>
</evidence>
<feature type="domain" description="Glycosyl hydrolase family 4 C-terminal" evidence="11">
    <location>
        <begin position="188"/>
        <end position="422"/>
    </location>
</feature>
<dbReference type="GO" id="GO:0005975">
    <property type="term" value="P:carbohydrate metabolic process"/>
    <property type="evidence" value="ECO:0007669"/>
    <property type="project" value="InterPro"/>
</dbReference>
<keyword evidence="5 8" id="KW-0464">Manganese</keyword>
<feature type="binding site" evidence="8">
    <location>
        <position position="193"/>
    </location>
    <ligand>
        <name>Mn(2+)</name>
        <dbReference type="ChEBI" id="CHEBI:29035"/>
    </ligand>
</feature>
<dbReference type="PRINTS" id="PR00732">
    <property type="entry name" value="GLHYDRLASE4"/>
</dbReference>
<dbReference type="InterPro" id="IPR022616">
    <property type="entry name" value="Glyco_hydro_4_C"/>
</dbReference>
<evidence type="ECO:0000256" key="7">
    <source>
        <dbReference type="PIRSR" id="PIRSR601088-2"/>
    </source>
</evidence>
<feature type="site" description="Increases basicity of active site Tyr" evidence="9">
    <location>
        <position position="104"/>
    </location>
</feature>
<evidence type="ECO:0000313" key="12">
    <source>
        <dbReference type="EMBL" id="TDC46909.1"/>
    </source>
</evidence>
<evidence type="ECO:0000259" key="11">
    <source>
        <dbReference type="Pfam" id="PF11975"/>
    </source>
</evidence>
<evidence type="ECO:0000256" key="10">
    <source>
        <dbReference type="RuleBase" id="RU361152"/>
    </source>
</evidence>
<evidence type="ECO:0000256" key="6">
    <source>
        <dbReference type="ARBA" id="ARBA00023295"/>
    </source>
</evidence>
<keyword evidence="6 10" id="KW-0326">Glycosidase</keyword>
<evidence type="ECO:0000256" key="8">
    <source>
        <dbReference type="PIRSR" id="PIRSR601088-3"/>
    </source>
</evidence>
<reference evidence="12 13" key="1">
    <citation type="submission" date="2019-02" db="EMBL/GenBank/DDBJ databases">
        <title>Draft genome sequences of novel Actinobacteria.</title>
        <authorList>
            <person name="Sahin N."/>
            <person name="Ay H."/>
            <person name="Saygin H."/>
        </authorList>
    </citation>
    <scope>NUCLEOTIDE SEQUENCE [LARGE SCALE GENOMIC DNA]</scope>
    <source>
        <strain evidence="12 13">KC603</strain>
    </source>
</reference>
<dbReference type="AlphaFoldDB" id="A0A4R4RDT9"/>
<dbReference type="GO" id="GO:0004553">
    <property type="term" value="F:hydrolase activity, hydrolyzing O-glycosyl compounds"/>
    <property type="evidence" value="ECO:0007669"/>
    <property type="project" value="InterPro"/>
</dbReference>
<keyword evidence="3 10" id="KW-0378">Hydrolase</keyword>
<dbReference type="PANTHER" id="PTHR32092">
    <property type="entry name" value="6-PHOSPHO-BETA-GLUCOSIDASE-RELATED"/>
    <property type="match status" value="1"/>
</dbReference>
<accession>A0A4R4RDT9</accession>
<evidence type="ECO:0000256" key="3">
    <source>
        <dbReference type="ARBA" id="ARBA00022801"/>
    </source>
</evidence>
<dbReference type="GO" id="GO:0016616">
    <property type="term" value="F:oxidoreductase activity, acting on the CH-OH group of donors, NAD or NADP as acceptor"/>
    <property type="evidence" value="ECO:0007669"/>
    <property type="project" value="InterPro"/>
</dbReference>
<keyword evidence="8" id="KW-0170">Cobalt</keyword>
<feature type="binding site" evidence="8">
    <location>
        <position position="163"/>
    </location>
    <ligand>
        <name>Mn(2+)</name>
        <dbReference type="ChEBI" id="CHEBI:29035"/>
    </ligand>
</feature>
<comment type="caution">
    <text evidence="12">The sequence shown here is derived from an EMBL/GenBank/DDBJ whole genome shotgun (WGS) entry which is preliminary data.</text>
</comment>
<keyword evidence="8" id="KW-0408">Iron</keyword>
<keyword evidence="13" id="KW-1185">Reference proteome</keyword>
<evidence type="ECO:0000313" key="13">
    <source>
        <dbReference type="Proteomes" id="UP000295621"/>
    </source>
</evidence>
<dbReference type="InterPro" id="IPR036291">
    <property type="entry name" value="NAD(P)-bd_dom_sf"/>
</dbReference>
<dbReference type="Gene3D" id="3.40.50.720">
    <property type="entry name" value="NAD(P)-binding Rossmann-like Domain"/>
    <property type="match status" value="1"/>
</dbReference>
<dbReference type="EMBL" id="SMKL01000086">
    <property type="protein sequence ID" value="TDC46909.1"/>
    <property type="molecule type" value="Genomic_DNA"/>
</dbReference>
<dbReference type="RefSeq" id="WP_131987819.1">
    <property type="nucleotide sequence ID" value="NZ_SMKL01000086.1"/>
</dbReference>
<proteinExistence type="inferred from homology"/>
<evidence type="ECO:0000256" key="5">
    <source>
        <dbReference type="ARBA" id="ARBA00023211"/>
    </source>
</evidence>
<keyword evidence="2 8" id="KW-0479">Metal-binding</keyword>
<feature type="binding site" evidence="7">
    <location>
        <position position="142"/>
    </location>
    <ligand>
        <name>substrate</name>
    </ligand>
</feature>
<gene>
    <name evidence="12" type="ORF">E1212_25775</name>
</gene>
<keyword evidence="4 10" id="KW-0520">NAD</keyword>
<protein>
    <submittedName>
        <fullName evidence="12">6-phospho-beta-glucosidase</fullName>
    </submittedName>
</protein>